<dbReference type="RefSeq" id="WP_000644292.1">
    <property type="nucleotide sequence ID" value="NZ_CABFMK010000019.1"/>
</dbReference>
<evidence type="ECO:0000313" key="14">
    <source>
        <dbReference type="Proteomes" id="UP000405447"/>
    </source>
</evidence>
<reference evidence="1" key="1">
    <citation type="submission" date="2014-04" db="EMBL/GenBank/DDBJ databases">
        <authorList>
            <person name="Croucher N."/>
        </authorList>
    </citation>
    <scope>NUCLEOTIDE SEQUENCE</scope>
    <source>
        <strain evidence="2">NFPTS</strain>
        <strain evidence="1">R34-3053</strain>
    </source>
</reference>
<evidence type="ECO:0000313" key="11">
    <source>
        <dbReference type="Proteomes" id="UP000311381"/>
    </source>
</evidence>
<evidence type="ECO:0000313" key="6">
    <source>
        <dbReference type="EMBL" id="VOG83430.1"/>
    </source>
</evidence>
<dbReference type="AlphaFoldDB" id="A0A098APC6"/>
<dbReference type="EMBL" id="LK020677">
    <property type="protein sequence ID" value="CDQ29818.1"/>
    <property type="molecule type" value="Genomic_DNA"/>
</dbReference>
<evidence type="ECO:0000313" key="9">
    <source>
        <dbReference type="Proteomes" id="UP000254854"/>
    </source>
</evidence>
<dbReference type="EMBL" id="CABDLL010000012">
    <property type="protein sequence ID" value="VTE40534.1"/>
    <property type="molecule type" value="Genomic_DNA"/>
</dbReference>
<dbReference type="EMBL" id="CABCSJ010000002">
    <property type="protein sequence ID" value="VST62797.1"/>
    <property type="molecule type" value="Genomic_DNA"/>
</dbReference>
<organism evidence="1">
    <name type="scientific">Streptococcus pneumoniae</name>
    <dbReference type="NCBI Taxonomy" id="1313"/>
    <lineage>
        <taxon>Bacteria</taxon>
        <taxon>Bacillati</taxon>
        <taxon>Bacillota</taxon>
        <taxon>Bacilli</taxon>
        <taxon>Lactobacillales</taxon>
        <taxon>Streptococcaceae</taxon>
        <taxon>Streptococcus</taxon>
    </lineage>
</organism>
<evidence type="ECO:0000313" key="12">
    <source>
        <dbReference type="Proteomes" id="UP000312530"/>
    </source>
</evidence>
<dbReference type="Proteomes" id="UP000405447">
    <property type="component" value="Unassembled WGS sequence"/>
</dbReference>
<evidence type="ECO:0000313" key="2">
    <source>
        <dbReference type="EMBL" id="CDQ30451.1"/>
    </source>
</evidence>
<evidence type="ECO:0000313" key="4">
    <source>
        <dbReference type="EMBL" id="VKB81613.1"/>
    </source>
</evidence>
<dbReference type="Proteomes" id="UP000312530">
    <property type="component" value="Unassembled WGS sequence"/>
</dbReference>
<dbReference type="EMBL" id="CAAQRO010000013">
    <property type="protein sequence ID" value="VMC99413.1"/>
    <property type="molecule type" value="Genomic_DNA"/>
</dbReference>
<evidence type="ECO:0000313" key="5">
    <source>
        <dbReference type="EMBL" id="VMC99413.1"/>
    </source>
</evidence>
<evidence type="ECO:0000313" key="13">
    <source>
        <dbReference type="Proteomes" id="UP000358702"/>
    </source>
</evidence>
<dbReference type="OMA" id="RIFWDNI"/>
<dbReference type="EMBL" id="LK020699">
    <property type="protein sequence ID" value="CDQ30451.1"/>
    <property type="molecule type" value="Genomic_DNA"/>
</dbReference>
<evidence type="ECO:0000313" key="10">
    <source>
        <dbReference type="Proteomes" id="UP000310997"/>
    </source>
</evidence>
<proteinExistence type="predicted"/>
<evidence type="ECO:0000313" key="1">
    <source>
        <dbReference type="EMBL" id="CDQ29818.1"/>
    </source>
</evidence>
<evidence type="ECO:0000313" key="8">
    <source>
        <dbReference type="EMBL" id="VTE40534.1"/>
    </source>
</evidence>
<name>A0A098APC6_STREE</name>
<dbReference type="Proteomes" id="UP000310997">
    <property type="component" value="Unassembled WGS sequence"/>
</dbReference>
<evidence type="ECO:0000313" key="7">
    <source>
        <dbReference type="EMBL" id="VST62797.1"/>
    </source>
</evidence>
<dbReference type="Proteomes" id="UP000358702">
    <property type="component" value="Unassembled WGS sequence"/>
</dbReference>
<dbReference type="Proteomes" id="UP000311381">
    <property type="component" value="Unassembled WGS sequence"/>
</dbReference>
<dbReference type="EMBL" id="UHFW01000006">
    <property type="protein sequence ID" value="SUN83440.1"/>
    <property type="molecule type" value="Genomic_DNA"/>
</dbReference>
<dbReference type="EMBL" id="CAAULE010000014">
    <property type="protein sequence ID" value="VOG83430.1"/>
    <property type="molecule type" value="Genomic_DNA"/>
</dbReference>
<protein>
    <submittedName>
        <fullName evidence="1">Putative phage-related chromosomal island protein</fullName>
    </submittedName>
</protein>
<accession>A0A098APC6</accession>
<reference evidence="1" key="2">
    <citation type="submission" date="2014-10" db="EMBL/GenBank/DDBJ databases">
        <title>Contrasting mechanisms driving short-term and long-term diversification of pneumococci.</title>
        <authorList>
            <person name="Croucher N.J."/>
            <person name="Coupland P.C."/>
            <person name="Stevenson A.E."/>
            <person name="Callendrello A."/>
            <person name="Bentley S.D."/>
            <person name="Hanage W.P."/>
        </authorList>
    </citation>
    <scope>NUCLEOTIDE SEQUENCE</scope>
    <source>
        <strain evidence="2">NFPTS</strain>
        <strain evidence="1">R34-3053</strain>
    </source>
</reference>
<dbReference type="EMBL" id="CAANCB010000020">
    <property type="protein sequence ID" value="VKB81613.1"/>
    <property type="molecule type" value="Genomic_DNA"/>
</dbReference>
<reference evidence="3 9" key="3">
    <citation type="submission" date="2018-06" db="EMBL/GenBank/DDBJ databases">
        <authorList>
            <consortium name="Pathogen Informatics"/>
            <person name="Doyle S."/>
        </authorList>
    </citation>
    <scope>NUCLEOTIDE SEQUENCE [LARGE SCALE GENOMIC DNA]</scope>
    <source>
        <strain evidence="3 9">NCTC13734</strain>
    </source>
</reference>
<evidence type="ECO:0000313" key="3">
    <source>
        <dbReference type="EMBL" id="SUN83440.1"/>
    </source>
</evidence>
<dbReference type="Proteomes" id="UP000254854">
    <property type="component" value="Unassembled WGS sequence"/>
</dbReference>
<sequence length="83" mass="9573">MKAIKNRLNKLNKLAVVDEVDTVFLTQIDTGHFEVRYRIGGKNPKDIIEVYPTKEEAEKAISEIKNTKGLRIFWDNLALLEDN</sequence>
<reference evidence="10 11" key="4">
    <citation type="submission" date="2019-04" db="EMBL/GenBank/DDBJ databases">
        <authorList>
            <consortium name="Pathogen Informatics"/>
        </authorList>
    </citation>
    <scope>NUCLEOTIDE SEQUENCE [LARGE SCALE GENOMIC DNA]</scope>
    <source>
        <strain evidence="4 13">GPSC21</strain>
        <strain evidence="11 12">GPSC47</strain>
        <strain evidence="7 14">GPSC535</strain>
        <strain evidence="8 10">GPSC559</strain>
    </source>
</reference>
<gene>
    <name evidence="3" type="ORF">NCTC13734_00074</name>
    <name evidence="5" type="ORF">SAMEA2627268_01709</name>
    <name evidence="6" type="ORF">SAMEA2696453_01616</name>
    <name evidence="4" type="ORF">SAMEA3353631_02294</name>
    <name evidence="7" type="ORF">SAMEA3389245_00608</name>
    <name evidence="8" type="ORF">SAMEA4038883_01656</name>
</gene>